<dbReference type="RefSeq" id="WP_060385555.1">
    <property type="nucleotide sequence ID" value="NZ_JADNPL010000005.1"/>
</dbReference>
<keyword evidence="10" id="KW-1185">Reference proteome</keyword>
<keyword evidence="5" id="KW-0998">Cell outer membrane</keyword>
<dbReference type="PATRIC" id="fig|46506.5.peg.1261"/>
<gene>
    <name evidence="8" type="ORF">AA415_01181</name>
    <name evidence="9" type="ORF">DWY65_03170</name>
</gene>
<evidence type="ECO:0000256" key="6">
    <source>
        <dbReference type="SAM" id="SignalP"/>
    </source>
</evidence>
<feature type="chain" id="PRO_5036299874" evidence="6">
    <location>
        <begin position="23"/>
        <end position="597"/>
    </location>
</feature>
<dbReference type="InterPro" id="IPR012944">
    <property type="entry name" value="SusD_RagB_dom"/>
</dbReference>
<accession>A0A120A318</accession>
<dbReference type="STRING" id="46506.AA415_01181"/>
<dbReference type="AlphaFoldDB" id="A0A120A318"/>
<dbReference type="PROSITE" id="PS51257">
    <property type="entry name" value="PROKAR_LIPOPROTEIN"/>
    <property type="match status" value="1"/>
</dbReference>
<evidence type="ECO:0000313" key="8">
    <source>
        <dbReference type="EMBL" id="KWR56111.1"/>
    </source>
</evidence>
<reference evidence="8" key="2">
    <citation type="submission" date="2016-01" db="EMBL/GenBank/DDBJ databases">
        <authorList>
            <person name="McClelland M."/>
            <person name="Jain A."/>
            <person name="Saraogi P."/>
            <person name="Mendelson R."/>
            <person name="Westerman R."/>
            <person name="SanMiguel P."/>
            <person name="Csonka L."/>
        </authorList>
    </citation>
    <scope>NUCLEOTIDE SEQUENCE</scope>
    <source>
        <strain evidence="8">CL09T03C01</strain>
    </source>
</reference>
<organism evidence="8 10">
    <name type="scientific">Bacteroides stercoris</name>
    <dbReference type="NCBI Taxonomy" id="46506"/>
    <lineage>
        <taxon>Bacteria</taxon>
        <taxon>Pseudomonadati</taxon>
        <taxon>Bacteroidota</taxon>
        <taxon>Bacteroidia</taxon>
        <taxon>Bacteroidales</taxon>
        <taxon>Bacteroidaceae</taxon>
        <taxon>Bacteroides</taxon>
    </lineage>
</organism>
<dbReference type="SUPFAM" id="SSF48452">
    <property type="entry name" value="TPR-like"/>
    <property type="match status" value="1"/>
</dbReference>
<dbReference type="InterPro" id="IPR011990">
    <property type="entry name" value="TPR-like_helical_dom_sf"/>
</dbReference>
<reference evidence="9 11" key="3">
    <citation type="submission" date="2018-08" db="EMBL/GenBank/DDBJ databases">
        <title>A genome reference for cultivated species of the human gut microbiota.</title>
        <authorList>
            <person name="Zou Y."/>
            <person name="Xue W."/>
            <person name="Luo G."/>
        </authorList>
    </citation>
    <scope>NUCLEOTIDE SEQUENCE [LARGE SCALE GENOMIC DNA]</scope>
    <source>
        <strain evidence="9 11">AF26-20BH</strain>
    </source>
</reference>
<dbReference type="Gene3D" id="1.25.40.390">
    <property type="match status" value="1"/>
</dbReference>
<sequence length="597" mass="68945" precursor="true">MKYIKYNWLLLAVLSFSLSSCFDLEEEVFDRVDSSIYYQNEKSVQGAVASIYDTGARSYMEYFWYLQEFSADQVAWRSWNGGLWGYDEAEKFVLSTHTWTPDSKIIRSTWETSWTTIGLCNTLIADLQTLNPASLKMTEEKMKSYIGEVRTLRAWAYYNIFEIWGGALPLNISAGTDVPPTADPDFDTSCKKIYDFIMEELDGCVNDLERNSVNRMNQAVNRMIKARLLLNSEIFIKENHYNECAILCQEILDNKYGTYSIVDDYRSIYSMDNINCPEVVMAFAFEVGQLECGWMRDMPFLPYNIWEYFGGTYTQSPWNCTCLVPSYDNSGNVNSFGGTDSPKCFLDAPYNDKLGAVYERYDDRDIRKQNYIYDETIGNYKGMFLKGAIKANYGKGEALKADADRDGQPIVYVDQVGTFMNKGRNLETVMSPRWGETTSGVRLVKYPIYPESVGIDFQNIDEVEFRLTEVVYMLAECKMRAGDSNGAKELVNNVRKRYFTASDWAVVKDIPGPGFTDFDMDWMLSQWGLEFLSEGRRRRTDLRRFDKFTQGQWWFFGRATEDGKVLPAQRDRKYEWYPLPSSALLVNPGLIQNPSYK</sequence>
<dbReference type="Proteomes" id="UP000283310">
    <property type="component" value="Unassembled WGS sequence"/>
</dbReference>
<feature type="domain" description="RagB/SusD" evidence="7">
    <location>
        <begin position="277"/>
        <end position="596"/>
    </location>
</feature>
<dbReference type="Pfam" id="PF07980">
    <property type="entry name" value="SusD_RagB"/>
    <property type="match status" value="1"/>
</dbReference>
<comment type="similarity">
    <text evidence="2">Belongs to the SusD family.</text>
</comment>
<protein>
    <submittedName>
        <fullName evidence="9">RagB/SusD family nutrient uptake outer membrane protein</fullName>
    </submittedName>
    <submittedName>
        <fullName evidence="8">SusD family protein</fullName>
    </submittedName>
</protein>
<feature type="signal peptide" evidence="6">
    <location>
        <begin position="1"/>
        <end position="22"/>
    </location>
</feature>
<evidence type="ECO:0000313" key="11">
    <source>
        <dbReference type="Proteomes" id="UP000283310"/>
    </source>
</evidence>
<dbReference type="GO" id="GO:0009279">
    <property type="term" value="C:cell outer membrane"/>
    <property type="evidence" value="ECO:0007669"/>
    <property type="project" value="UniProtKB-SubCell"/>
</dbReference>
<dbReference type="Proteomes" id="UP000056419">
    <property type="component" value="Unassembled WGS sequence"/>
</dbReference>
<evidence type="ECO:0000259" key="7">
    <source>
        <dbReference type="Pfam" id="PF07980"/>
    </source>
</evidence>
<dbReference type="EMBL" id="LRGC01000004">
    <property type="protein sequence ID" value="KWR56111.1"/>
    <property type="molecule type" value="Genomic_DNA"/>
</dbReference>
<comment type="caution">
    <text evidence="8">The sequence shown here is derived from an EMBL/GenBank/DDBJ whole genome shotgun (WGS) entry which is preliminary data.</text>
</comment>
<evidence type="ECO:0000256" key="2">
    <source>
        <dbReference type="ARBA" id="ARBA00006275"/>
    </source>
</evidence>
<evidence type="ECO:0000256" key="1">
    <source>
        <dbReference type="ARBA" id="ARBA00004442"/>
    </source>
</evidence>
<name>A0A120A318_BACSE</name>
<comment type="subcellular location">
    <subcellularLocation>
        <location evidence="1">Cell outer membrane</location>
    </subcellularLocation>
</comment>
<evidence type="ECO:0000256" key="5">
    <source>
        <dbReference type="ARBA" id="ARBA00023237"/>
    </source>
</evidence>
<keyword evidence="3 6" id="KW-0732">Signal</keyword>
<proteinExistence type="inferred from homology"/>
<evidence type="ECO:0000256" key="3">
    <source>
        <dbReference type="ARBA" id="ARBA00022729"/>
    </source>
</evidence>
<dbReference type="EMBL" id="QRTW01000004">
    <property type="protein sequence ID" value="RGR16312.1"/>
    <property type="molecule type" value="Genomic_DNA"/>
</dbReference>
<evidence type="ECO:0000313" key="10">
    <source>
        <dbReference type="Proteomes" id="UP000056419"/>
    </source>
</evidence>
<reference evidence="8 10" key="1">
    <citation type="journal article" date="2016" name="BMC Genomics">
        <title>Type VI secretion systems of human gut Bacteroidales segregate into three genetic architectures, two of which are contained on mobile genetic elements.</title>
        <authorList>
            <person name="Coyne M.J."/>
            <person name="Roelofs K.G."/>
            <person name="Comstock L.E."/>
        </authorList>
    </citation>
    <scope>NUCLEOTIDE SEQUENCE [LARGE SCALE GENOMIC DNA]</scope>
    <source>
        <strain evidence="8 10">CL09T03C01</strain>
    </source>
</reference>
<keyword evidence="4" id="KW-0472">Membrane</keyword>
<evidence type="ECO:0000256" key="4">
    <source>
        <dbReference type="ARBA" id="ARBA00023136"/>
    </source>
</evidence>
<evidence type="ECO:0000313" key="9">
    <source>
        <dbReference type="EMBL" id="RGR16312.1"/>
    </source>
</evidence>